<evidence type="ECO:0000256" key="1">
    <source>
        <dbReference type="SAM" id="MobiDB-lite"/>
    </source>
</evidence>
<dbReference type="AlphaFoldDB" id="C5L2S3"/>
<dbReference type="Proteomes" id="UP000007800">
    <property type="component" value="Unassembled WGS sequence"/>
</dbReference>
<accession>C5L2S3</accession>
<name>C5L2S3_PERM5</name>
<feature type="region of interest" description="Disordered" evidence="1">
    <location>
        <begin position="38"/>
        <end position="104"/>
    </location>
</feature>
<evidence type="ECO:0000313" key="2">
    <source>
        <dbReference type="EMBL" id="EER08988.1"/>
    </source>
</evidence>
<proteinExistence type="predicted"/>
<reference evidence="2 3" key="1">
    <citation type="submission" date="2008-07" db="EMBL/GenBank/DDBJ databases">
        <authorList>
            <person name="El-Sayed N."/>
            <person name="Caler E."/>
            <person name="Inman J."/>
            <person name="Amedeo P."/>
            <person name="Hass B."/>
            <person name="Wortman J."/>
        </authorList>
    </citation>
    <scope>NUCLEOTIDE SEQUENCE [LARGE SCALE GENOMIC DNA]</scope>
    <source>
        <strain evidence="3">ATCC 50983 / TXsc</strain>
    </source>
</reference>
<feature type="compositionally biased region" description="Low complexity" evidence="1">
    <location>
        <begin position="87"/>
        <end position="96"/>
    </location>
</feature>
<dbReference type="InParanoid" id="C5L2S3"/>
<protein>
    <submittedName>
        <fullName evidence="2">Uncharacterized protein</fullName>
    </submittedName>
</protein>
<evidence type="ECO:0000313" key="3">
    <source>
        <dbReference type="Proteomes" id="UP000007800"/>
    </source>
</evidence>
<keyword evidence="3" id="KW-1185">Reference proteome</keyword>
<dbReference type="EMBL" id="GG678662">
    <property type="protein sequence ID" value="EER08988.1"/>
    <property type="molecule type" value="Genomic_DNA"/>
</dbReference>
<sequence>MPESPFYHEQYDSWPCTIEMSFAFCRRYPSLFALGSQSSSVMGPHLRSSLSSSLGHRTLGDSLGSVAEGRLNRVGESESEDDGSMTGPPAAAASGSDGLRRHQA</sequence>
<organism evidence="3">
    <name type="scientific">Perkinsus marinus (strain ATCC 50983 / TXsc)</name>
    <dbReference type="NCBI Taxonomy" id="423536"/>
    <lineage>
        <taxon>Eukaryota</taxon>
        <taxon>Sar</taxon>
        <taxon>Alveolata</taxon>
        <taxon>Perkinsozoa</taxon>
        <taxon>Perkinsea</taxon>
        <taxon>Perkinsida</taxon>
        <taxon>Perkinsidae</taxon>
        <taxon>Perkinsus</taxon>
    </lineage>
</organism>
<dbReference type="GeneID" id="9064974"/>
<dbReference type="RefSeq" id="XP_002777172.1">
    <property type="nucleotide sequence ID" value="XM_002777126.1"/>
</dbReference>
<gene>
    <name evidence="2" type="ORF">Pmar_PMAR009980</name>
</gene>